<dbReference type="Proteomes" id="UP000054196">
    <property type="component" value="Unassembled WGS sequence"/>
</dbReference>
<reference evidence="3" key="1">
    <citation type="journal article" date="2012" name="Science">
        <title>The Paleozoic origin of enzymatic lignin decomposition reconstructed from 31 fungal genomes.</title>
        <authorList>
            <person name="Floudas D."/>
            <person name="Binder M."/>
            <person name="Riley R."/>
            <person name="Barry K."/>
            <person name="Blanchette R.A."/>
            <person name="Henrissat B."/>
            <person name="Martinez A.T."/>
            <person name="Otillar R."/>
            <person name="Spatafora J.W."/>
            <person name="Yadav J.S."/>
            <person name="Aerts A."/>
            <person name="Benoit I."/>
            <person name="Boyd A."/>
            <person name="Carlson A."/>
            <person name="Copeland A."/>
            <person name="Coutinho P.M."/>
            <person name="de Vries R.P."/>
            <person name="Ferreira P."/>
            <person name="Findley K."/>
            <person name="Foster B."/>
            <person name="Gaskell J."/>
            <person name="Glotzer D."/>
            <person name="Gorecki P."/>
            <person name="Heitman J."/>
            <person name="Hesse C."/>
            <person name="Hori C."/>
            <person name="Igarashi K."/>
            <person name="Jurgens J.A."/>
            <person name="Kallen N."/>
            <person name="Kersten P."/>
            <person name="Kohler A."/>
            <person name="Kuees U."/>
            <person name="Kumar T.K.A."/>
            <person name="Kuo A."/>
            <person name="LaButti K."/>
            <person name="Larrondo L.F."/>
            <person name="Lindquist E."/>
            <person name="Ling A."/>
            <person name="Lombard V."/>
            <person name="Lucas S."/>
            <person name="Lundell T."/>
            <person name="Martin R."/>
            <person name="McLaughlin D.J."/>
            <person name="Morgenstern I."/>
            <person name="Morin E."/>
            <person name="Murat C."/>
            <person name="Nagy L.G."/>
            <person name="Nolan M."/>
            <person name="Ohm R.A."/>
            <person name="Patyshakuliyeva A."/>
            <person name="Rokas A."/>
            <person name="Ruiz-Duenas F.J."/>
            <person name="Sabat G."/>
            <person name="Salamov A."/>
            <person name="Samejima M."/>
            <person name="Schmutz J."/>
            <person name="Slot J.C."/>
            <person name="St John F."/>
            <person name="Stenlid J."/>
            <person name="Sun H."/>
            <person name="Sun S."/>
            <person name="Syed K."/>
            <person name="Tsang A."/>
            <person name="Wiebenga A."/>
            <person name="Young D."/>
            <person name="Pisabarro A."/>
            <person name="Eastwood D.C."/>
            <person name="Martin F."/>
            <person name="Cullen D."/>
            <person name="Grigoriev I.V."/>
            <person name="Hibbett D.S."/>
        </authorList>
    </citation>
    <scope>NUCLEOTIDE SEQUENCE [LARGE SCALE GENOMIC DNA]</scope>
    <source>
        <strain evidence="3">HHB-11173 SS5</strain>
    </source>
</reference>
<dbReference type="GeneID" id="18881690"/>
<feature type="compositionally biased region" description="Basic and acidic residues" evidence="1">
    <location>
        <begin position="8"/>
        <end position="17"/>
    </location>
</feature>
<evidence type="ECO:0000313" key="2">
    <source>
        <dbReference type="EMBL" id="EIN04169.1"/>
    </source>
</evidence>
<feature type="region of interest" description="Disordered" evidence="1">
    <location>
        <begin position="1"/>
        <end position="26"/>
    </location>
</feature>
<dbReference type="AlphaFoldDB" id="R7S2U6"/>
<dbReference type="EMBL" id="JH687556">
    <property type="protein sequence ID" value="EIN04169.1"/>
    <property type="molecule type" value="Genomic_DNA"/>
</dbReference>
<dbReference type="KEGG" id="psq:PUNSTDRAFT_146657"/>
<name>R7S2U6_PUNST</name>
<feature type="region of interest" description="Disordered" evidence="1">
    <location>
        <begin position="75"/>
        <end position="108"/>
    </location>
</feature>
<keyword evidence="3" id="KW-1185">Reference proteome</keyword>
<evidence type="ECO:0000256" key="1">
    <source>
        <dbReference type="SAM" id="MobiDB-lite"/>
    </source>
</evidence>
<proteinExistence type="predicted"/>
<dbReference type="HOGENOM" id="CLU_847703_0_0_1"/>
<gene>
    <name evidence="2" type="ORF">PUNSTDRAFT_146657</name>
</gene>
<protein>
    <submittedName>
        <fullName evidence="2">Uncharacterized protein</fullName>
    </submittedName>
</protein>
<evidence type="ECO:0000313" key="3">
    <source>
        <dbReference type="Proteomes" id="UP000054196"/>
    </source>
</evidence>
<sequence length="361" mass="42003">MRPRKRAREPPTVEERPVKRRRTSGLKKMCGEIESARRIISETDEDLSRVLAKARTFLEDIEHLNVQREERLAVSDGSEIGCDSPALSDGSVPRPHADASSDENPLSNLKPVMDTLERIHHVVTSDILTHSMNEDVRDLYNLYNDLSDEAPACHDCRRNDLQHQRLEAEWSRHPRPRMGVDAQGWHFEDWDACMPGTRPLRRTLKESRMMDRLCIPENREVSSDVLVVPARLEPRRPRVLARQFKFQFHHIPGGVYNALERWHIDYGRCLDCLVRAMRTFPSWIIEQSTDWGCENGNPVFMNNLADEVAEWDEDHRRWRHLILDHHRWIDAEDLEGRDTDSLADPKVVNGTIGKPIPFENR</sequence>
<dbReference type="RefSeq" id="XP_007388640.1">
    <property type="nucleotide sequence ID" value="XM_007388578.1"/>
</dbReference>
<organism evidence="2 3">
    <name type="scientific">Punctularia strigosozonata (strain HHB-11173)</name>
    <name type="common">White-rot fungus</name>
    <dbReference type="NCBI Taxonomy" id="741275"/>
    <lineage>
        <taxon>Eukaryota</taxon>
        <taxon>Fungi</taxon>
        <taxon>Dikarya</taxon>
        <taxon>Basidiomycota</taxon>
        <taxon>Agaricomycotina</taxon>
        <taxon>Agaricomycetes</taxon>
        <taxon>Corticiales</taxon>
        <taxon>Punctulariaceae</taxon>
        <taxon>Punctularia</taxon>
    </lineage>
</organism>
<accession>R7S2U6</accession>